<accession>A0ABZ2C2Z0</accession>
<proteinExistence type="predicted"/>
<gene>
    <name evidence="2" type="ORF">ROLI_048320</name>
</gene>
<evidence type="ECO:0000313" key="2">
    <source>
        <dbReference type="EMBL" id="WVX51730.1"/>
    </source>
</evidence>
<dbReference type="Proteomes" id="UP001318682">
    <property type="component" value="Plasmid pROLI24"/>
</dbReference>
<name>A0ABZ2C2Z0_9RHOB</name>
<keyword evidence="3" id="KW-1185">Reference proteome</keyword>
<dbReference type="EMBL" id="CP143427">
    <property type="protein sequence ID" value="WVX51730.1"/>
    <property type="molecule type" value="Genomic_DNA"/>
</dbReference>
<keyword evidence="2" id="KW-0614">Plasmid</keyword>
<sequence>MPANIDLTEDDQERWGQVPSIEVLARNPSSHEAIRINVDVDLNSFFGCYAQFGQEAIKKIDWGESRRREAMVEGQTVSWLECEVEIFCGGVMLRGRVERIADAMRTAGISEAGLQPIAATTIARGYLPRFEENSGQNNGQPSASLVWKMFGLEPAERSALAAAFPLEADGLSRGQGRGDRTRLARERKHPDRARTGLAQCHLCA</sequence>
<geneLocation type="plasmid" evidence="2 3">
    <name>pROLI24</name>
</geneLocation>
<protein>
    <submittedName>
        <fullName evidence="2">Uncharacterized protein</fullName>
    </submittedName>
</protein>
<dbReference type="RefSeq" id="WP_187431408.1">
    <property type="nucleotide sequence ID" value="NZ_CP143427.1"/>
</dbReference>
<feature type="compositionally biased region" description="Basic and acidic residues" evidence="1">
    <location>
        <begin position="176"/>
        <end position="192"/>
    </location>
</feature>
<reference evidence="2 3" key="1">
    <citation type="submission" date="2015-07" db="EMBL/GenBank/DDBJ databases">
        <authorList>
            <person name="Voget S."/>
            <person name="Dogs M."/>
            <person name="Brinkhoff T.H."/>
            <person name="Daniel R."/>
        </authorList>
    </citation>
    <scope>NUCLEOTIDE SEQUENCE [LARGE SCALE GENOMIC DNA]</scope>
    <source>
        <strain evidence="2 3">B14</strain>
        <plasmid evidence="2 3">pROLI24</plasmid>
    </source>
</reference>
<evidence type="ECO:0000313" key="3">
    <source>
        <dbReference type="Proteomes" id="UP001318682"/>
    </source>
</evidence>
<organism evidence="2 3">
    <name type="scientific">Roseobacter fucihabitans</name>
    <dbReference type="NCBI Taxonomy" id="1537242"/>
    <lineage>
        <taxon>Bacteria</taxon>
        <taxon>Pseudomonadati</taxon>
        <taxon>Pseudomonadota</taxon>
        <taxon>Alphaproteobacteria</taxon>
        <taxon>Rhodobacterales</taxon>
        <taxon>Roseobacteraceae</taxon>
        <taxon>Roseobacter</taxon>
    </lineage>
</organism>
<evidence type="ECO:0000256" key="1">
    <source>
        <dbReference type="SAM" id="MobiDB-lite"/>
    </source>
</evidence>
<feature type="region of interest" description="Disordered" evidence="1">
    <location>
        <begin position="171"/>
        <end position="192"/>
    </location>
</feature>
<reference evidence="2 3" key="2">
    <citation type="submission" date="2024-01" db="EMBL/GenBank/DDBJ databases">
        <title>Roseobacter fucihabitans sp. nov., isolated from the brown alga Fucus spiralis.</title>
        <authorList>
            <person name="Hahnke S."/>
            <person name="Berger M."/>
            <person name="Schlingloff A."/>
            <person name="Athale I."/>
            <person name="Neumann-Schaal M."/>
            <person name="Adenaya A."/>
            <person name="Poehlein A."/>
            <person name="Daniel R."/>
            <person name="Pertersen J."/>
            <person name="Brinkhoff T."/>
        </authorList>
    </citation>
    <scope>NUCLEOTIDE SEQUENCE [LARGE SCALE GENOMIC DNA]</scope>
    <source>
        <strain evidence="2 3">B14</strain>
        <plasmid evidence="2 3">pROLI24</plasmid>
    </source>
</reference>